<dbReference type="SUPFAM" id="SSF88659">
    <property type="entry name" value="Sigma3 and sigma4 domains of RNA polymerase sigma factors"/>
    <property type="match status" value="1"/>
</dbReference>
<dbReference type="Gene3D" id="1.10.1740.10">
    <property type="match status" value="1"/>
</dbReference>
<dbReference type="InterPro" id="IPR013324">
    <property type="entry name" value="RNA_pol_sigma_r3/r4-like"/>
</dbReference>
<dbReference type="PANTHER" id="PTHR43133:SF46">
    <property type="entry name" value="RNA POLYMERASE SIGMA-70 FACTOR ECF SUBFAMILY"/>
    <property type="match status" value="1"/>
</dbReference>
<dbReference type="InterPro" id="IPR013325">
    <property type="entry name" value="RNA_pol_sigma_r2"/>
</dbReference>
<dbReference type="InterPro" id="IPR039425">
    <property type="entry name" value="RNA_pol_sigma-70-like"/>
</dbReference>
<evidence type="ECO:0000313" key="7">
    <source>
        <dbReference type="EMBL" id="KAB1067713.1"/>
    </source>
</evidence>
<dbReference type="InterPro" id="IPR013249">
    <property type="entry name" value="RNA_pol_sigma70_r4_t2"/>
</dbReference>
<dbReference type="PANTHER" id="PTHR43133">
    <property type="entry name" value="RNA POLYMERASE ECF-TYPE SIGMA FACTO"/>
    <property type="match status" value="1"/>
</dbReference>
<dbReference type="InterPro" id="IPR014327">
    <property type="entry name" value="RNA_pol_sigma70_bacteroid"/>
</dbReference>
<dbReference type="Pfam" id="PF04542">
    <property type="entry name" value="Sigma70_r2"/>
    <property type="match status" value="1"/>
</dbReference>
<dbReference type="Proteomes" id="UP000441333">
    <property type="component" value="Unassembled WGS sequence"/>
</dbReference>
<feature type="domain" description="RNA polymerase sigma factor 70 region 4 type 2" evidence="6">
    <location>
        <begin position="124"/>
        <end position="169"/>
    </location>
</feature>
<dbReference type="RefSeq" id="WP_150938950.1">
    <property type="nucleotide sequence ID" value="NZ_WAAT01000044.1"/>
</dbReference>
<dbReference type="AlphaFoldDB" id="A0A6N6MDD8"/>
<evidence type="ECO:0000259" key="6">
    <source>
        <dbReference type="Pfam" id="PF08281"/>
    </source>
</evidence>
<sequence length="187" mass="22240">MCKSDNEIIERLKVDDKKALTLLYNNYWKVLYISSYNLLKDKEVCEEIIQDVFIDLWNKRKSLQIKVSLKSYLYACVRYKVFAEFRANKKIRVELFEQLNERIHYTNPETKLIHSELKDYVNLVVESLPEKCKKVYQLSRHEQLSHKEIAEQLDITVKTVENHITNALRVLRTSLGQVLFVALFLNL</sequence>
<evidence type="ECO:0000313" key="8">
    <source>
        <dbReference type="Proteomes" id="UP000441333"/>
    </source>
</evidence>
<dbReference type="GO" id="GO:0003677">
    <property type="term" value="F:DNA binding"/>
    <property type="evidence" value="ECO:0007669"/>
    <property type="project" value="InterPro"/>
</dbReference>
<dbReference type="Gene3D" id="1.10.10.10">
    <property type="entry name" value="Winged helix-like DNA-binding domain superfamily/Winged helix DNA-binding domain"/>
    <property type="match status" value="1"/>
</dbReference>
<name>A0A6N6MDD8_9FLAO</name>
<feature type="domain" description="RNA polymerase sigma-70 region 2" evidence="5">
    <location>
        <begin position="34"/>
        <end position="90"/>
    </location>
</feature>
<dbReference type="SUPFAM" id="SSF88946">
    <property type="entry name" value="Sigma2 domain of RNA polymerase sigma factors"/>
    <property type="match status" value="1"/>
</dbReference>
<protein>
    <submittedName>
        <fullName evidence="7">RNA polymerase sigma-70 factor</fullName>
    </submittedName>
</protein>
<reference evidence="7 8" key="1">
    <citation type="submission" date="2019-09" db="EMBL/GenBank/DDBJ databases">
        <authorList>
            <person name="Cao W.R."/>
        </authorList>
    </citation>
    <scope>NUCLEOTIDE SEQUENCE [LARGE SCALE GENOMIC DNA]</scope>
    <source>
        <strain evidence="7 8">B1N29</strain>
    </source>
</reference>
<dbReference type="InterPro" id="IPR014284">
    <property type="entry name" value="RNA_pol_sigma-70_dom"/>
</dbReference>
<dbReference type="GO" id="GO:0016987">
    <property type="term" value="F:sigma factor activity"/>
    <property type="evidence" value="ECO:0007669"/>
    <property type="project" value="UniProtKB-KW"/>
</dbReference>
<gene>
    <name evidence="7" type="ORF">F6U93_08900</name>
</gene>
<organism evidence="7 8">
    <name type="scientific">Pseudotamlana haliotis</name>
    <dbReference type="NCBI Taxonomy" id="2614804"/>
    <lineage>
        <taxon>Bacteria</taxon>
        <taxon>Pseudomonadati</taxon>
        <taxon>Bacteroidota</taxon>
        <taxon>Flavobacteriia</taxon>
        <taxon>Flavobacteriales</taxon>
        <taxon>Flavobacteriaceae</taxon>
        <taxon>Pseudotamlana</taxon>
    </lineage>
</organism>
<evidence type="ECO:0000259" key="5">
    <source>
        <dbReference type="Pfam" id="PF04542"/>
    </source>
</evidence>
<dbReference type="Pfam" id="PF08281">
    <property type="entry name" value="Sigma70_r4_2"/>
    <property type="match status" value="1"/>
</dbReference>
<dbReference type="NCBIfam" id="TIGR02937">
    <property type="entry name" value="sigma70-ECF"/>
    <property type="match status" value="1"/>
</dbReference>
<comment type="similarity">
    <text evidence="1">Belongs to the sigma-70 factor family. ECF subfamily.</text>
</comment>
<dbReference type="GO" id="GO:0006352">
    <property type="term" value="P:DNA-templated transcription initiation"/>
    <property type="evidence" value="ECO:0007669"/>
    <property type="project" value="InterPro"/>
</dbReference>
<proteinExistence type="inferred from homology"/>
<dbReference type="EMBL" id="WAAT01000044">
    <property type="protein sequence ID" value="KAB1067713.1"/>
    <property type="molecule type" value="Genomic_DNA"/>
</dbReference>
<evidence type="ECO:0000256" key="4">
    <source>
        <dbReference type="ARBA" id="ARBA00023163"/>
    </source>
</evidence>
<evidence type="ECO:0000256" key="3">
    <source>
        <dbReference type="ARBA" id="ARBA00023082"/>
    </source>
</evidence>
<dbReference type="InterPro" id="IPR036388">
    <property type="entry name" value="WH-like_DNA-bd_sf"/>
</dbReference>
<keyword evidence="3" id="KW-0731">Sigma factor</keyword>
<evidence type="ECO:0000256" key="1">
    <source>
        <dbReference type="ARBA" id="ARBA00010641"/>
    </source>
</evidence>
<accession>A0A6N6MDD8</accession>
<keyword evidence="2" id="KW-0805">Transcription regulation</keyword>
<keyword evidence="8" id="KW-1185">Reference proteome</keyword>
<evidence type="ECO:0000256" key="2">
    <source>
        <dbReference type="ARBA" id="ARBA00023015"/>
    </source>
</evidence>
<dbReference type="InterPro" id="IPR007627">
    <property type="entry name" value="RNA_pol_sigma70_r2"/>
</dbReference>
<comment type="caution">
    <text evidence="7">The sequence shown here is derived from an EMBL/GenBank/DDBJ whole genome shotgun (WGS) entry which is preliminary data.</text>
</comment>
<dbReference type="NCBIfam" id="TIGR02985">
    <property type="entry name" value="Sig70_bacteroi1"/>
    <property type="match status" value="1"/>
</dbReference>
<keyword evidence="4" id="KW-0804">Transcription</keyword>